<keyword evidence="3" id="KW-1003">Cell membrane</keyword>
<organism evidence="11 12">
    <name type="scientific">Tahibacter amnicola</name>
    <dbReference type="NCBI Taxonomy" id="2976241"/>
    <lineage>
        <taxon>Bacteria</taxon>
        <taxon>Pseudomonadati</taxon>
        <taxon>Pseudomonadota</taxon>
        <taxon>Gammaproteobacteria</taxon>
        <taxon>Lysobacterales</taxon>
        <taxon>Rhodanobacteraceae</taxon>
        <taxon>Tahibacter</taxon>
    </lineage>
</organism>
<dbReference type="InterPro" id="IPR037185">
    <property type="entry name" value="EmrE-like"/>
</dbReference>
<dbReference type="SUPFAM" id="SSF103481">
    <property type="entry name" value="Multidrug resistance efflux transporter EmrE"/>
    <property type="match status" value="1"/>
</dbReference>
<dbReference type="InterPro" id="IPR000390">
    <property type="entry name" value="Small_drug/metabolite_transptr"/>
</dbReference>
<dbReference type="Proteomes" id="UP001064632">
    <property type="component" value="Chromosome"/>
</dbReference>
<evidence type="ECO:0000256" key="7">
    <source>
        <dbReference type="ARBA" id="ARBA00038151"/>
    </source>
</evidence>
<evidence type="ECO:0000256" key="3">
    <source>
        <dbReference type="ARBA" id="ARBA00022475"/>
    </source>
</evidence>
<keyword evidence="5 10" id="KW-1133">Transmembrane helix</keyword>
<name>A0ABY6BPS9_9GAMM</name>
<protein>
    <recommendedName>
        <fullName evidence="8">Guanidinium exporter</fullName>
    </recommendedName>
</protein>
<dbReference type="EMBL" id="CP104694">
    <property type="protein sequence ID" value="UXI69777.1"/>
    <property type="molecule type" value="Genomic_DNA"/>
</dbReference>
<keyword evidence="2" id="KW-0813">Transport</keyword>
<evidence type="ECO:0000313" key="12">
    <source>
        <dbReference type="Proteomes" id="UP001064632"/>
    </source>
</evidence>
<evidence type="ECO:0000256" key="10">
    <source>
        <dbReference type="SAM" id="Phobius"/>
    </source>
</evidence>
<dbReference type="PANTHER" id="PTHR30561:SF0">
    <property type="entry name" value="GUANIDINIUM EXPORTER"/>
    <property type="match status" value="1"/>
</dbReference>
<dbReference type="Gene3D" id="1.10.3730.20">
    <property type="match status" value="1"/>
</dbReference>
<keyword evidence="4 9" id="KW-0812">Transmembrane</keyword>
<reference evidence="11" key="1">
    <citation type="submission" date="2022-09" db="EMBL/GenBank/DDBJ databases">
        <title>Tahibacter sp. nov., isolated from a fresh water.</title>
        <authorList>
            <person name="Baek J.H."/>
            <person name="Lee J.K."/>
            <person name="Kim J.M."/>
            <person name="Jeon C.O."/>
        </authorList>
    </citation>
    <scope>NUCLEOTIDE SEQUENCE</scope>
    <source>
        <strain evidence="11">W38</strain>
    </source>
</reference>
<feature type="transmembrane region" description="Helical" evidence="10">
    <location>
        <begin position="29"/>
        <end position="50"/>
    </location>
</feature>
<dbReference type="RefSeq" id="WP_261696730.1">
    <property type="nucleotide sequence ID" value="NZ_CP104694.1"/>
</dbReference>
<proteinExistence type="inferred from homology"/>
<feature type="transmembrane region" description="Helical" evidence="10">
    <location>
        <begin position="84"/>
        <end position="103"/>
    </location>
</feature>
<evidence type="ECO:0000313" key="11">
    <source>
        <dbReference type="EMBL" id="UXI69777.1"/>
    </source>
</evidence>
<keyword evidence="12" id="KW-1185">Reference proteome</keyword>
<evidence type="ECO:0000256" key="4">
    <source>
        <dbReference type="ARBA" id="ARBA00022692"/>
    </source>
</evidence>
<evidence type="ECO:0000256" key="5">
    <source>
        <dbReference type="ARBA" id="ARBA00022989"/>
    </source>
</evidence>
<accession>A0ABY6BPS9</accession>
<sequence length="105" mass="11115">MSWILLFLAGLAEVCWALALRYCDGWSRPLPLAVALAGLVASVILLALAVREVPLGTAYAVWTAIGVVGTTLAGILWWKEVPDLSRLVCLALIVAGVIGLKWTSG</sequence>
<feature type="transmembrane region" description="Helical" evidence="10">
    <location>
        <begin position="57"/>
        <end position="78"/>
    </location>
</feature>
<comment type="subcellular location">
    <subcellularLocation>
        <location evidence="1 9">Cell membrane</location>
        <topology evidence="1 9">Multi-pass membrane protein</topology>
    </subcellularLocation>
</comment>
<comment type="similarity">
    <text evidence="7">Belongs to the drug/metabolite transporter (DMT) superfamily. Small multidrug resistance (SMR) (TC 2.A.7.1) family. Gdx/SugE subfamily.</text>
</comment>
<evidence type="ECO:0000256" key="9">
    <source>
        <dbReference type="RuleBase" id="RU003942"/>
    </source>
</evidence>
<gene>
    <name evidence="11" type="ORF">N4264_09150</name>
</gene>
<evidence type="ECO:0000256" key="2">
    <source>
        <dbReference type="ARBA" id="ARBA00022448"/>
    </source>
</evidence>
<evidence type="ECO:0000256" key="8">
    <source>
        <dbReference type="ARBA" id="ARBA00039168"/>
    </source>
</evidence>
<evidence type="ECO:0000256" key="6">
    <source>
        <dbReference type="ARBA" id="ARBA00023136"/>
    </source>
</evidence>
<dbReference type="Pfam" id="PF00893">
    <property type="entry name" value="Multi_Drug_Res"/>
    <property type="match status" value="1"/>
</dbReference>
<keyword evidence="6 10" id="KW-0472">Membrane</keyword>
<dbReference type="InterPro" id="IPR045324">
    <property type="entry name" value="Small_multidrug_res"/>
</dbReference>
<evidence type="ECO:0000256" key="1">
    <source>
        <dbReference type="ARBA" id="ARBA00004651"/>
    </source>
</evidence>
<dbReference type="PANTHER" id="PTHR30561">
    <property type="entry name" value="SMR FAMILY PROTON-DEPENDENT DRUG EFFLUX TRANSPORTER SUGE"/>
    <property type="match status" value="1"/>
</dbReference>